<keyword evidence="2" id="KW-1185">Reference proteome</keyword>
<organism evidence="1 2">
    <name type="scientific">Colletotrichum tamarilloi</name>
    <dbReference type="NCBI Taxonomy" id="1209934"/>
    <lineage>
        <taxon>Eukaryota</taxon>
        <taxon>Fungi</taxon>
        <taxon>Dikarya</taxon>
        <taxon>Ascomycota</taxon>
        <taxon>Pezizomycotina</taxon>
        <taxon>Sordariomycetes</taxon>
        <taxon>Hypocreomycetidae</taxon>
        <taxon>Glomerellales</taxon>
        <taxon>Glomerellaceae</taxon>
        <taxon>Colletotrichum</taxon>
        <taxon>Colletotrichum acutatum species complex</taxon>
    </lineage>
</organism>
<sequence>MCARFRQTGTASEHAIIQDTQSARVGVEPSDPVTLNLTTVLLNALMSLLRVLRANLEPLAAGILATLSMSSERVYCFTAARGEQGLHNKLGGIQECLLAAGEVASIDSDKGAQSKRQDAGKGEKRRLRVRNLLIG</sequence>
<dbReference type="GeneID" id="85406747"/>
<proteinExistence type="predicted"/>
<protein>
    <submittedName>
        <fullName evidence="1">Uncharacterized protein</fullName>
    </submittedName>
</protein>
<comment type="caution">
    <text evidence="1">The sequence shown here is derived from an EMBL/GenBank/DDBJ whole genome shotgun (WGS) entry which is preliminary data.</text>
</comment>
<name>A0ABQ9RBL0_9PEZI</name>
<dbReference type="EMBL" id="MLFU01000018">
    <property type="protein sequence ID" value="KAK1500547.1"/>
    <property type="molecule type" value="Genomic_DNA"/>
</dbReference>
<dbReference type="RefSeq" id="XP_060382768.1">
    <property type="nucleotide sequence ID" value="XM_060522509.1"/>
</dbReference>
<gene>
    <name evidence="1" type="ORF">CTAM01_06482</name>
</gene>
<evidence type="ECO:0000313" key="1">
    <source>
        <dbReference type="EMBL" id="KAK1500547.1"/>
    </source>
</evidence>
<accession>A0ABQ9RBL0</accession>
<evidence type="ECO:0000313" key="2">
    <source>
        <dbReference type="Proteomes" id="UP001227543"/>
    </source>
</evidence>
<dbReference type="Proteomes" id="UP001227543">
    <property type="component" value="Unassembled WGS sequence"/>
</dbReference>
<reference evidence="1 2" key="1">
    <citation type="submission" date="2016-10" db="EMBL/GenBank/DDBJ databases">
        <title>The genome sequence of Colletotrichum fioriniae PJ7.</title>
        <authorList>
            <person name="Baroncelli R."/>
        </authorList>
    </citation>
    <scope>NUCLEOTIDE SEQUENCE [LARGE SCALE GENOMIC DNA]</scope>
    <source>
        <strain evidence="1 2">Tom-12</strain>
    </source>
</reference>